<feature type="domain" description="Leucine-binding protein" evidence="6">
    <location>
        <begin position="38"/>
        <end position="377"/>
    </location>
</feature>
<evidence type="ECO:0000256" key="5">
    <source>
        <dbReference type="SAM" id="SignalP"/>
    </source>
</evidence>
<sequence>MARSLLMTLQHLLRGLAVSCLLASGLSVAAEPGLSVDEIRVGMVNAQSGPAAALGLSMRNGTQAYFKRINAEGGVHGRRISLISLDDGYEPSRTAAHTRDLLSTQQVFALLGYVGTPTSRAALPLALRAQVPYLFPITGAQFLRTPTKPGVFTIRASNIDETEHLVERMTQDLKLNKIAILMQNDSYGESVKSGLNGALLKRNLKIHAQALIQRNSLDVAGAVRALQATQPEAIIFAGTYRQLSAAIKQAKALNFNTRFIGVSFIGTAGFIREAGKDGDGVYISQVVPSPHDTSRALVQAYQADMHPGSFDHSSLEGYIGAAVFTQALLNAGAQPTRQSFLDALEHMNTDLGAFEIAFSRTDHQGSSAVFLTRIENGQAVPATTMH</sequence>
<organism evidence="7 8">
    <name type="scientific">Pseudomonas leptonychotis</name>
    <dbReference type="NCBI Taxonomy" id="2448482"/>
    <lineage>
        <taxon>Bacteria</taxon>
        <taxon>Pseudomonadati</taxon>
        <taxon>Pseudomonadota</taxon>
        <taxon>Gammaproteobacteria</taxon>
        <taxon>Pseudomonadales</taxon>
        <taxon>Pseudomonadaceae</taxon>
        <taxon>Pseudomonas</taxon>
    </lineage>
</organism>
<comment type="caution">
    <text evidence="7">The sequence shown here is derived from an EMBL/GenBank/DDBJ whole genome shotgun (WGS) entry which is preliminary data.</text>
</comment>
<dbReference type="SUPFAM" id="SSF53822">
    <property type="entry name" value="Periplasmic binding protein-like I"/>
    <property type="match status" value="1"/>
</dbReference>
<name>A0A4T1ZYC9_9PSED</name>
<accession>A0A4T1ZYC9</accession>
<protein>
    <submittedName>
        <fullName evidence="7">Leucine-, isoleucine-, valine-, threonine-, and alanine-binding protein</fullName>
    </submittedName>
</protein>
<feature type="signal peptide" evidence="5">
    <location>
        <begin position="1"/>
        <end position="29"/>
    </location>
</feature>
<evidence type="ECO:0000256" key="3">
    <source>
        <dbReference type="ARBA" id="ARBA00022729"/>
    </source>
</evidence>
<evidence type="ECO:0000313" key="8">
    <source>
        <dbReference type="Proteomes" id="UP000307541"/>
    </source>
</evidence>
<dbReference type="AlphaFoldDB" id="A0A4T1ZYC9"/>
<dbReference type="Proteomes" id="UP000307541">
    <property type="component" value="Unassembled WGS sequence"/>
</dbReference>
<comment type="similarity">
    <text evidence="1">Belongs to the leucine-binding protein family.</text>
</comment>
<dbReference type="PRINTS" id="PR00337">
    <property type="entry name" value="LEUILEVALBP"/>
</dbReference>
<keyword evidence="2" id="KW-0813">Transport</keyword>
<dbReference type="InterPro" id="IPR028081">
    <property type="entry name" value="Leu-bd"/>
</dbReference>
<feature type="chain" id="PRO_5020183692" evidence="5">
    <location>
        <begin position="30"/>
        <end position="386"/>
    </location>
</feature>
<reference evidence="7 8" key="1">
    <citation type="submission" date="2018-10" db="EMBL/GenBank/DDBJ databases">
        <title>Pseudomonas leptonychotis sp. nov., isolated from Weddell seals in Antarctica.</title>
        <authorList>
            <person name="Novakova D."/>
            <person name="Svec P."/>
            <person name="Kralova S."/>
            <person name="Kristofova L."/>
            <person name="Zeman M."/>
            <person name="Pantucek R."/>
            <person name="Maslanova I."/>
            <person name="Sedlacek I."/>
        </authorList>
    </citation>
    <scope>NUCLEOTIDE SEQUENCE [LARGE SCALE GENOMIC DNA]</scope>
    <source>
        <strain evidence="7 8">CCM 8849</strain>
    </source>
</reference>
<evidence type="ECO:0000256" key="1">
    <source>
        <dbReference type="ARBA" id="ARBA00010062"/>
    </source>
</evidence>
<dbReference type="OrthoDB" id="9147078at2"/>
<dbReference type="Pfam" id="PF13458">
    <property type="entry name" value="Peripla_BP_6"/>
    <property type="match status" value="1"/>
</dbReference>
<evidence type="ECO:0000313" key="7">
    <source>
        <dbReference type="EMBL" id="TIH09593.1"/>
    </source>
</evidence>
<dbReference type="EMBL" id="RFLV01000001">
    <property type="protein sequence ID" value="TIH09593.1"/>
    <property type="molecule type" value="Genomic_DNA"/>
</dbReference>
<dbReference type="CDD" id="cd19978">
    <property type="entry name" value="PBP1_ABC_ligand_binding-like"/>
    <property type="match status" value="1"/>
</dbReference>
<keyword evidence="4" id="KW-0029">Amino-acid transport</keyword>
<dbReference type="GO" id="GO:0006865">
    <property type="term" value="P:amino acid transport"/>
    <property type="evidence" value="ECO:0007669"/>
    <property type="project" value="UniProtKB-KW"/>
</dbReference>
<dbReference type="InterPro" id="IPR028082">
    <property type="entry name" value="Peripla_BP_I"/>
</dbReference>
<dbReference type="Gene3D" id="3.40.50.2300">
    <property type="match status" value="2"/>
</dbReference>
<dbReference type="InterPro" id="IPR000709">
    <property type="entry name" value="Leu_Ile_Val-bd"/>
</dbReference>
<dbReference type="PANTHER" id="PTHR47235:SF1">
    <property type="entry name" value="BLR6548 PROTEIN"/>
    <property type="match status" value="1"/>
</dbReference>
<keyword evidence="8" id="KW-1185">Reference proteome</keyword>
<proteinExistence type="inferred from homology"/>
<evidence type="ECO:0000256" key="4">
    <source>
        <dbReference type="ARBA" id="ARBA00022970"/>
    </source>
</evidence>
<gene>
    <name evidence="7" type="ORF">D8779_02505</name>
</gene>
<dbReference type="PANTHER" id="PTHR47235">
    <property type="entry name" value="BLR6548 PROTEIN"/>
    <property type="match status" value="1"/>
</dbReference>
<evidence type="ECO:0000259" key="6">
    <source>
        <dbReference type="Pfam" id="PF13458"/>
    </source>
</evidence>
<keyword evidence="3 5" id="KW-0732">Signal</keyword>
<evidence type="ECO:0000256" key="2">
    <source>
        <dbReference type="ARBA" id="ARBA00022448"/>
    </source>
</evidence>